<dbReference type="GO" id="GO:0019288">
    <property type="term" value="P:isopentenyl diphosphate biosynthetic process, methylerythritol 4-phosphate pathway"/>
    <property type="evidence" value="ECO:0007669"/>
    <property type="project" value="UniProtKB-UniRule"/>
</dbReference>
<proteinExistence type="inferred from homology"/>
<dbReference type="UniPathway" id="UPA00056">
    <property type="reaction ID" value="UER00094"/>
</dbReference>
<evidence type="ECO:0000256" key="4">
    <source>
        <dbReference type="ARBA" id="ARBA00022679"/>
    </source>
</evidence>
<evidence type="ECO:0000313" key="12">
    <source>
        <dbReference type="EMBL" id="NKE71566.1"/>
    </source>
</evidence>
<dbReference type="InterPro" id="IPR006204">
    <property type="entry name" value="GHMP_kinase_N_dom"/>
</dbReference>
<evidence type="ECO:0000256" key="6">
    <source>
        <dbReference type="ARBA" id="ARBA00022777"/>
    </source>
</evidence>
<dbReference type="GO" id="GO:0005524">
    <property type="term" value="F:ATP binding"/>
    <property type="evidence" value="ECO:0007669"/>
    <property type="project" value="UniProtKB-UniRule"/>
</dbReference>
<evidence type="ECO:0000256" key="7">
    <source>
        <dbReference type="ARBA" id="ARBA00022840"/>
    </source>
</evidence>
<dbReference type="SUPFAM" id="SSF55060">
    <property type="entry name" value="GHMP Kinase, C-terminal domain"/>
    <property type="match status" value="1"/>
</dbReference>
<organism evidence="12 13">
    <name type="scientific">Candidatus Manganitrophus noduliformans</name>
    <dbReference type="NCBI Taxonomy" id="2606439"/>
    <lineage>
        <taxon>Bacteria</taxon>
        <taxon>Pseudomonadati</taxon>
        <taxon>Nitrospirota</taxon>
        <taxon>Nitrospiria</taxon>
        <taxon>Candidatus Troglogloeales</taxon>
        <taxon>Candidatus Manganitrophaceae</taxon>
        <taxon>Candidatus Manganitrophus</taxon>
    </lineage>
</organism>
<evidence type="ECO:0000256" key="8">
    <source>
        <dbReference type="ARBA" id="ARBA00032554"/>
    </source>
</evidence>
<comment type="similarity">
    <text evidence="1 9">Belongs to the GHMP kinase family. IspE subfamily.</text>
</comment>
<feature type="domain" description="GHMP kinase N-terminal" evidence="10">
    <location>
        <begin position="68"/>
        <end position="149"/>
    </location>
</feature>
<protein>
    <recommendedName>
        <fullName evidence="3 9">4-diphosphocytidyl-2-C-methyl-D-erythritol kinase</fullName>
        <shortName evidence="9">CMK</shortName>
        <ecNumber evidence="2 9">2.7.1.148</ecNumber>
    </recommendedName>
    <alternativeName>
        <fullName evidence="8 9">4-(cytidine-5'-diphospho)-2-C-methyl-D-erythritol kinase</fullName>
    </alternativeName>
</protein>
<dbReference type="Gene3D" id="3.30.230.10">
    <property type="match status" value="1"/>
</dbReference>
<reference evidence="12 13" key="1">
    <citation type="journal article" date="2020" name="Nature">
        <title>Bacterial chemolithoautotrophy via manganese oxidation.</title>
        <authorList>
            <person name="Yu H."/>
            <person name="Leadbetter J.R."/>
        </authorList>
    </citation>
    <scope>NUCLEOTIDE SEQUENCE [LARGE SCALE GENOMIC DNA]</scope>
    <source>
        <strain evidence="12 13">Mn-1</strain>
    </source>
</reference>
<dbReference type="InterPro" id="IPR013750">
    <property type="entry name" value="GHMP_kinase_C_dom"/>
</dbReference>
<feature type="active site" evidence="9">
    <location>
        <position position="142"/>
    </location>
</feature>
<dbReference type="NCBIfam" id="NF011202">
    <property type="entry name" value="PRK14608.1"/>
    <property type="match status" value="1"/>
</dbReference>
<accession>A0A7X6DQL2</accession>
<keyword evidence="6 9" id="KW-0418">Kinase</keyword>
<dbReference type="RefSeq" id="WP_168060313.1">
    <property type="nucleotide sequence ID" value="NZ_VTOW01000002.1"/>
</dbReference>
<feature type="domain" description="GHMP kinase C-terminal" evidence="11">
    <location>
        <begin position="223"/>
        <end position="280"/>
    </location>
</feature>
<dbReference type="InterPro" id="IPR036554">
    <property type="entry name" value="GHMP_kinase_C_sf"/>
</dbReference>
<keyword evidence="5 9" id="KW-0547">Nucleotide-binding</keyword>
<dbReference type="PIRSF" id="PIRSF010376">
    <property type="entry name" value="IspE"/>
    <property type="match status" value="1"/>
</dbReference>
<dbReference type="InterPro" id="IPR020568">
    <property type="entry name" value="Ribosomal_Su5_D2-typ_SF"/>
</dbReference>
<dbReference type="EMBL" id="VTOW01000002">
    <property type="protein sequence ID" value="NKE71566.1"/>
    <property type="molecule type" value="Genomic_DNA"/>
</dbReference>
<feature type="binding site" evidence="9">
    <location>
        <begin position="100"/>
        <end position="110"/>
    </location>
    <ligand>
        <name>ATP</name>
        <dbReference type="ChEBI" id="CHEBI:30616"/>
    </ligand>
</feature>
<dbReference type="PANTHER" id="PTHR43527:SF2">
    <property type="entry name" value="4-DIPHOSPHOCYTIDYL-2-C-METHYL-D-ERYTHRITOL KINASE, CHLOROPLASTIC"/>
    <property type="match status" value="1"/>
</dbReference>
<comment type="caution">
    <text evidence="12">The sequence shown here is derived from an EMBL/GenBank/DDBJ whole genome shotgun (WGS) entry which is preliminary data.</text>
</comment>
<dbReference type="HAMAP" id="MF_00061">
    <property type="entry name" value="IspE"/>
    <property type="match status" value="1"/>
</dbReference>
<keyword evidence="13" id="KW-1185">Reference proteome</keyword>
<feature type="active site" evidence="9">
    <location>
        <position position="12"/>
    </location>
</feature>
<dbReference type="Proteomes" id="UP000534783">
    <property type="component" value="Unassembled WGS sequence"/>
</dbReference>
<dbReference type="EC" id="2.7.1.148" evidence="2 9"/>
<dbReference type="Pfam" id="PF00288">
    <property type="entry name" value="GHMP_kinases_N"/>
    <property type="match status" value="1"/>
</dbReference>
<evidence type="ECO:0000256" key="9">
    <source>
        <dbReference type="HAMAP-Rule" id="MF_00061"/>
    </source>
</evidence>
<comment type="catalytic activity">
    <reaction evidence="9">
        <text>4-CDP-2-C-methyl-D-erythritol + ATP = 4-CDP-2-C-methyl-D-erythritol 2-phosphate + ADP + H(+)</text>
        <dbReference type="Rhea" id="RHEA:18437"/>
        <dbReference type="ChEBI" id="CHEBI:15378"/>
        <dbReference type="ChEBI" id="CHEBI:30616"/>
        <dbReference type="ChEBI" id="CHEBI:57823"/>
        <dbReference type="ChEBI" id="CHEBI:57919"/>
        <dbReference type="ChEBI" id="CHEBI:456216"/>
        <dbReference type="EC" id="2.7.1.148"/>
    </reaction>
</comment>
<gene>
    <name evidence="9 12" type="primary">ispE</name>
    <name evidence="12" type="ORF">MNODULE_12530</name>
</gene>
<dbReference type="InterPro" id="IPR004424">
    <property type="entry name" value="IspE"/>
</dbReference>
<name>A0A7X6DQL2_9BACT</name>
<dbReference type="Gene3D" id="3.30.70.890">
    <property type="entry name" value="GHMP kinase, C-terminal domain"/>
    <property type="match status" value="1"/>
</dbReference>
<keyword evidence="7 9" id="KW-0067">ATP-binding</keyword>
<evidence type="ECO:0000259" key="11">
    <source>
        <dbReference type="Pfam" id="PF08544"/>
    </source>
</evidence>
<dbReference type="PANTHER" id="PTHR43527">
    <property type="entry name" value="4-DIPHOSPHOCYTIDYL-2-C-METHYL-D-ERYTHRITOL KINASE, CHLOROPLASTIC"/>
    <property type="match status" value="1"/>
</dbReference>
<dbReference type="InterPro" id="IPR014721">
    <property type="entry name" value="Ribsml_uS5_D2-typ_fold_subgr"/>
</dbReference>
<dbReference type="AlphaFoldDB" id="A0A7X6DQL2"/>
<evidence type="ECO:0000313" key="13">
    <source>
        <dbReference type="Proteomes" id="UP000534783"/>
    </source>
</evidence>
<evidence type="ECO:0000256" key="2">
    <source>
        <dbReference type="ARBA" id="ARBA00012052"/>
    </source>
</evidence>
<dbReference type="SUPFAM" id="SSF54211">
    <property type="entry name" value="Ribosomal protein S5 domain 2-like"/>
    <property type="match status" value="1"/>
</dbReference>
<dbReference type="NCBIfam" id="TIGR00154">
    <property type="entry name" value="ispE"/>
    <property type="match status" value="1"/>
</dbReference>
<keyword evidence="9" id="KW-0414">Isoprene biosynthesis</keyword>
<evidence type="ECO:0000259" key="10">
    <source>
        <dbReference type="Pfam" id="PF00288"/>
    </source>
</evidence>
<evidence type="ECO:0000256" key="1">
    <source>
        <dbReference type="ARBA" id="ARBA00009684"/>
    </source>
</evidence>
<evidence type="ECO:0000256" key="5">
    <source>
        <dbReference type="ARBA" id="ARBA00022741"/>
    </source>
</evidence>
<comment type="function">
    <text evidence="9">Catalyzes the phosphorylation of the position 2 hydroxy group of 4-diphosphocytidyl-2C-methyl-D-erythritol.</text>
</comment>
<dbReference type="GO" id="GO:0016114">
    <property type="term" value="P:terpenoid biosynthetic process"/>
    <property type="evidence" value="ECO:0007669"/>
    <property type="project" value="UniProtKB-UniRule"/>
</dbReference>
<comment type="pathway">
    <text evidence="9">Isoprenoid biosynthesis; isopentenyl diphosphate biosynthesis via DXP pathway; isopentenyl diphosphate from 1-deoxy-D-xylulose 5-phosphate: step 3/6.</text>
</comment>
<sequence length="297" mass="32614">MKKTVLIKAPAKVNLYLKVLGRREDGYHEILSLMQMVGLYDFIALREEWSDVRLTIENGFSLPADRSNLVFRAAEALQKAAFQGEARSKGVSIRLTKNIPIAAGLGGGSSDAAATLIGLNRLWGLRWPRERLARLGATLGSDVPFFLSGPTAWASGRGDEIEPATANGPGWMVLVNPGIAVSTAWVYQAFSRKLGLTKSDREITINKFIAHRPSLREIYHRPHNDLEEVTLEAFPQLTQIKKKLLGLGGKGILMSGSGPTLFARFSEYSSAKQAAAAFEKKDSVKVWVARILRRSPV</sequence>
<keyword evidence="4 9" id="KW-0808">Transferase</keyword>
<evidence type="ECO:0000256" key="3">
    <source>
        <dbReference type="ARBA" id="ARBA00017473"/>
    </source>
</evidence>
<dbReference type="GO" id="GO:0050515">
    <property type="term" value="F:4-(cytidine 5'-diphospho)-2-C-methyl-D-erythritol kinase activity"/>
    <property type="evidence" value="ECO:0007669"/>
    <property type="project" value="UniProtKB-UniRule"/>
</dbReference>
<dbReference type="Pfam" id="PF08544">
    <property type="entry name" value="GHMP_kinases_C"/>
    <property type="match status" value="1"/>
</dbReference>